<keyword evidence="1" id="KW-1133">Transmembrane helix</keyword>
<feature type="non-terminal residue" evidence="2">
    <location>
        <position position="1"/>
    </location>
</feature>
<reference evidence="2" key="1">
    <citation type="submission" date="2018-05" db="EMBL/GenBank/DDBJ databases">
        <authorList>
            <person name="Lanie J.A."/>
            <person name="Ng W.-L."/>
            <person name="Kazmierczak K.M."/>
            <person name="Andrzejewski T.M."/>
            <person name="Davidsen T.M."/>
            <person name="Wayne K.J."/>
            <person name="Tettelin H."/>
            <person name="Glass J.I."/>
            <person name="Rusch D."/>
            <person name="Podicherti R."/>
            <person name="Tsui H.-C.T."/>
            <person name="Winkler M.E."/>
        </authorList>
    </citation>
    <scope>NUCLEOTIDE SEQUENCE</scope>
</reference>
<dbReference type="EMBL" id="UINC01002464">
    <property type="protein sequence ID" value="SUZ96959.1"/>
    <property type="molecule type" value="Genomic_DNA"/>
</dbReference>
<evidence type="ECO:0000256" key="1">
    <source>
        <dbReference type="SAM" id="Phobius"/>
    </source>
</evidence>
<sequence>VDTKVYWWLGHVIDLIHMPIVIVLVFWGAARFSGELYVSIVVVAVILQIGLLGCPFMALTGRLKRLHDPSYVNHWSFTVWFYRKYGPVAGIAVFLFFTGIGLALRAFFFS</sequence>
<proteinExistence type="predicted"/>
<dbReference type="AlphaFoldDB" id="A0A381S0Q1"/>
<feature type="transmembrane region" description="Helical" evidence="1">
    <location>
        <begin position="6"/>
        <end position="29"/>
    </location>
</feature>
<gene>
    <name evidence="2" type="ORF">METZ01_LOCUS49813</name>
</gene>
<evidence type="ECO:0000313" key="2">
    <source>
        <dbReference type="EMBL" id="SUZ96959.1"/>
    </source>
</evidence>
<keyword evidence="1" id="KW-0472">Membrane</keyword>
<name>A0A381S0Q1_9ZZZZ</name>
<accession>A0A381S0Q1</accession>
<feature type="transmembrane region" description="Helical" evidence="1">
    <location>
        <begin position="85"/>
        <end position="108"/>
    </location>
</feature>
<keyword evidence="1" id="KW-0812">Transmembrane</keyword>
<organism evidence="2">
    <name type="scientific">marine metagenome</name>
    <dbReference type="NCBI Taxonomy" id="408172"/>
    <lineage>
        <taxon>unclassified sequences</taxon>
        <taxon>metagenomes</taxon>
        <taxon>ecological metagenomes</taxon>
    </lineage>
</organism>
<protein>
    <submittedName>
        <fullName evidence="2">Uncharacterized protein</fullName>
    </submittedName>
</protein>
<feature type="transmembrane region" description="Helical" evidence="1">
    <location>
        <begin position="36"/>
        <end position="59"/>
    </location>
</feature>